<dbReference type="KEGG" id="beq:BEWA_017620"/>
<name>L0AV89_THEEQ</name>
<keyword evidence="2" id="KW-1185">Reference proteome</keyword>
<dbReference type="OrthoDB" id="366381at2759"/>
<dbReference type="VEuPathDB" id="PiroplasmaDB:BEWA_017620"/>
<dbReference type="Proteomes" id="UP000031512">
    <property type="component" value="Chromosome 1"/>
</dbReference>
<dbReference type="eggNOG" id="ENOG502RWKH">
    <property type="taxonomic scope" value="Eukaryota"/>
</dbReference>
<dbReference type="GeneID" id="15806014"/>
<dbReference type="RefSeq" id="XP_004828587.1">
    <property type="nucleotide sequence ID" value="XM_004828530.1"/>
</dbReference>
<dbReference type="EMBL" id="CP001669">
    <property type="protein sequence ID" value="AFZ78921.1"/>
    <property type="molecule type" value="Genomic_DNA"/>
</dbReference>
<gene>
    <name evidence="1" type="ORF">BEWA_017620</name>
</gene>
<proteinExistence type="predicted"/>
<accession>L0AV89</accession>
<evidence type="ECO:0000313" key="2">
    <source>
        <dbReference type="Proteomes" id="UP000031512"/>
    </source>
</evidence>
<evidence type="ECO:0000313" key="1">
    <source>
        <dbReference type="EMBL" id="AFZ78921.1"/>
    </source>
</evidence>
<sequence length="419" mass="47924">MVNKLWLSSTLASLKLISKSPYLYKNTLNPKELSTIIGEFKQKLLISLDSNDLSDNFLVNAANCLYDLKAFDKTTSLALRRSFESRKNIITRELKGGVLWAFYNGYPNTKRRKLVNSSCRVAIKQAIKKFRDLKVKVTDVVEFEPIIRNLSVVGKCYRLPSSSKVRLEDSILEASTVFRLVFDCFPLLVPLTVSVASLNIHNEKIATILLDAFCDSLNKDDMITNDEIYLMLKTLMEWDVPKLGVERKCIELFIDSLSRKVYPFLNNTSATIKLFSQTLKLPKSDLLFGLSNILVKHVLLNVQFCTNTDLVTVIDAVSHFLFRYKSDIIHINMNDINKLVDNVICYLRVEYDNKFENYVDSPDTLNTLLKIYKSSVILSKTCGNNSIRLEEISLHIIKSISNEDTEDRILKIQDKFGVK</sequence>
<protein>
    <submittedName>
        <fullName evidence="1">Uncharacterized protein</fullName>
    </submittedName>
</protein>
<organism evidence="1 2">
    <name type="scientific">Theileria equi strain WA</name>
    <dbReference type="NCBI Taxonomy" id="1537102"/>
    <lineage>
        <taxon>Eukaryota</taxon>
        <taxon>Sar</taxon>
        <taxon>Alveolata</taxon>
        <taxon>Apicomplexa</taxon>
        <taxon>Aconoidasida</taxon>
        <taxon>Piroplasmida</taxon>
        <taxon>Theileriidae</taxon>
        <taxon>Theileria</taxon>
    </lineage>
</organism>
<reference evidence="1 2" key="1">
    <citation type="journal article" date="2012" name="BMC Genomics">
        <title>Comparative genomic analysis and phylogenetic position of Theileria equi.</title>
        <authorList>
            <person name="Kappmeyer L.S."/>
            <person name="Thiagarajan M."/>
            <person name="Herndon D.R."/>
            <person name="Ramsay J.D."/>
            <person name="Caler E."/>
            <person name="Djikeng A."/>
            <person name="Gillespie J.J."/>
            <person name="Lau A.O."/>
            <person name="Roalson E.H."/>
            <person name="Silva J.C."/>
            <person name="Silva M.G."/>
            <person name="Suarez C.E."/>
            <person name="Ueti M.W."/>
            <person name="Nene V.M."/>
            <person name="Mealey R.H."/>
            <person name="Knowles D.P."/>
            <person name="Brayton K.A."/>
        </authorList>
    </citation>
    <scope>NUCLEOTIDE SEQUENCE [LARGE SCALE GENOMIC DNA]</scope>
    <source>
        <strain evidence="1 2">WA</strain>
    </source>
</reference>
<dbReference type="AlphaFoldDB" id="L0AV89"/>